<dbReference type="EMBL" id="JBHSWA010000001">
    <property type="protein sequence ID" value="MFC6640617.1"/>
    <property type="molecule type" value="Genomic_DNA"/>
</dbReference>
<evidence type="ECO:0008006" key="4">
    <source>
        <dbReference type="Google" id="ProtNLM"/>
    </source>
</evidence>
<protein>
    <recommendedName>
        <fullName evidence="4">Dihydroorotate dehydrogenase</fullName>
    </recommendedName>
</protein>
<proteinExistence type="predicted"/>
<keyword evidence="1" id="KW-1133">Transmembrane helix</keyword>
<dbReference type="RefSeq" id="WP_132446136.1">
    <property type="nucleotide sequence ID" value="NZ_JBHSWA010000001.1"/>
</dbReference>
<gene>
    <name evidence="2" type="ORF">ACFQAU_01560</name>
</gene>
<keyword evidence="1" id="KW-0472">Membrane</keyword>
<feature type="transmembrane region" description="Helical" evidence="1">
    <location>
        <begin position="60"/>
        <end position="85"/>
    </location>
</feature>
<keyword evidence="3" id="KW-1185">Reference proteome</keyword>
<reference evidence="3" key="1">
    <citation type="journal article" date="2019" name="Int. J. Syst. Evol. Microbiol.">
        <title>The Global Catalogue of Microorganisms (GCM) 10K type strain sequencing project: providing services to taxonomists for standard genome sequencing and annotation.</title>
        <authorList>
            <consortium name="The Broad Institute Genomics Platform"/>
            <consortium name="The Broad Institute Genome Sequencing Center for Infectious Disease"/>
            <person name="Wu L."/>
            <person name="Ma J."/>
        </authorList>
    </citation>
    <scope>NUCLEOTIDE SEQUENCE [LARGE SCALE GENOMIC DNA]</scope>
    <source>
        <strain evidence="3">NBRC 111368</strain>
    </source>
</reference>
<evidence type="ECO:0000313" key="3">
    <source>
        <dbReference type="Proteomes" id="UP001596403"/>
    </source>
</evidence>
<accession>A0ABW1YTY5</accession>
<name>A0ABW1YTY5_9RHOB</name>
<evidence type="ECO:0000256" key="1">
    <source>
        <dbReference type="SAM" id="Phobius"/>
    </source>
</evidence>
<dbReference type="Proteomes" id="UP001596403">
    <property type="component" value="Unassembled WGS sequence"/>
</dbReference>
<keyword evidence="1" id="KW-0812">Transmembrane</keyword>
<organism evidence="2 3">
    <name type="scientific">Sulfitobacter profundi</name>
    <dbReference type="NCBI Taxonomy" id="2679961"/>
    <lineage>
        <taxon>Bacteria</taxon>
        <taxon>Pseudomonadati</taxon>
        <taxon>Pseudomonadota</taxon>
        <taxon>Alphaproteobacteria</taxon>
        <taxon>Rhodobacterales</taxon>
        <taxon>Roseobacteraceae</taxon>
        <taxon>Sulfitobacter</taxon>
    </lineage>
</organism>
<sequence length="129" mass="13278">MNDFDDALSDGALSDAALENFFAAARANPPQVSADLQARVLADAQAHMPKAARQPWHQALWHLLGGAAGLSGLATAAAVGVWVGVAPPEGMPDLAGQFVSGTWTAETLDTGEADTGTELGGFGWDMEES</sequence>
<evidence type="ECO:0000313" key="2">
    <source>
        <dbReference type="EMBL" id="MFC6640617.1"/>
    </source>
</evidence>
<comment type="caution">
    <text evidence="2">The sequence shown here is derived from an EMBL/GenBank/DDBJ whole genome shotgun (WGS) entry which is preliminary data.</text>
</comment>